<keyword evidence="1" id="KW-1185">Reference proteome</keyword>
<organism evidence="1 2">
    <name type="scientific">Acrobeloides nanus</name>
    <dbReference type="NCBI Taxonomy" id="290746"/>
    <lineage>
        <taxon>Eukaryota</taxon>
        <taxon>Metazoa</taxon>
        <taxon>Ecdysozoa</taxon>
        <taxon>Nematoda</taxon>
        <taxon>Chromadorea</taxon>
        <taxon>Rhabditida</taxon>
        <taxon>Tylenchina</taxon>
        <taxon>Cephalobomorpha</taxon>
        <taxon>Cephaloboidea</taxon>
        <taxon>Cephalobidae</taxon>
        <taxon>Acrobeloides</taxon>
    </lineage>
</organism>
<name>A0A914DKV6_9BILA</name>
<evidence type="ECO:0000313" key="2">
    <source>
        <dbReference type="WBParaSite" id="ACRNAN_scaffold30029.g32171.t1"/>
    </source>
</evidence>
<sequence>MECIARIAQTTNFDPLIDGKMHHATATKIISACSGELKPKAAIALEVERQQSKAMVEFQIVDSPASYLIVLGTNCLNSLGLRLYDLFSGYEIAMGPVHSLLTPKSETMEEECII</sequence>
<protein>
    <submittedName>
        <fullName evidence="2">Uncharacterized protein</fullName>
    </submittedName>
</protein>
<dbReference type="AlphaFoldDB" id="A0A914DKV6"/>
<accession>A0A914DKV6</accession>
<dbReference type="WBParaSite" id="ACRNAN_scaffold30029.g32171.t1">
    <property type="protein sequence ID" value="ACRNAN_scaffold30029.g32171.t1"/>
    <property type="gene ID" value="ACRNAN_scaffold30029.g32171"/>
</dbReference>
<dbReference type="Proteomes" id="UP000887540">
    <property type="component" value="Unplaced"/>
</dbReference>
<evidence type="ECO:0000313" key="1">
    <source>
        <dbReference type="Proteomes" id="UP000887540"/>
    </source>
</evidence>
<proteinExistence type="predicted"/>
<reference evidence="2" key="1">
    <citation type="submission" date="2022-11" db="UniProtKB">
        <authorList>
            <consortium name="WormBaseParasite"/>
        </authorList>
    </citation>
    <scope>IDENTIFICATION</scope>
</reference>